<evidence type="ECO:0000313" key="2">
    <source>
        <dbReference type="EMBL" id="CAF1430723.1"/>
    </source>
</evidence>
<proteinExistence type="predicted"/>
<dbReference type="OrthoDB" id="10045641at2759"/>
<evidence type="ECO:0000313" key="3">
    <source>
        <dbReference type="Proteomes" id="UP000663828"/>
    </source>
</evidence>
<comment type="caution">
    <text evidence="1">The sequence shown here is derived from an EMBL/GenBank/DDBJ whole genome shotgun (WGS) entry which is preliminary data.</text>
</comment>
<dbReference type="Proteomes" id="UP000663852">
    <property type="component" value="Unassembled WGS sequence"/>
</dbReference>
<sequence>MQIDNTFFQFRNVTLTRFSRSFKLIRDIMNGNAFISSRSLNWEWWTRLDNFSTTILTRPIIKNKRCSCGTQSDCFESGGVYDGQTDEQIFAIPGWNVGCSAVETLLHSTLECFYDQNCIDSLLFHIPNDDFQSPRVNFSAINSSRESRFDRNTSIQNIVDQLFIEEWKWNSSYLSFYNQCAPISCSYQIRRNDHFMHTVSQLLGLYGGLTTSLRFTIPLIVKTIFKIRNRFRRNTVISME</sequence>
<gene>
    <name evidence="2" type="ORF">EDS130_LOCUS38183</name>
    <name evidence="1" type="ORF">XAT740_LOCUS5961</name>
</gene>
<name>A0A813WNA4_ADIRI</name>
<protein>
    <submittedName>
        <fullName evidence="1">Uncharacterized protein</fullName>
    </submittedName>
</protein>
<dbReference type="EMBL" id="CAJNOJ010000393">
    <property type="protein sequence ID" value="CAF1430723.1"/>
    <property type="molecule type" value="Genomic_DNA"/>
</dbReference>
<accession>A0A813WNA4</accession>
<keyword evidence="3" id="KW-1185">Reference proteome</keyword>
<organism evidence="1 3">
    <name type="scientific">Adineta ricciae</name>
    <name type="common">Rotifer</name>
    <dbReference type="NCBI Taxonomy" id="249248"/>
    <lineage>
        <taxon>Eukaryota</taxon>
        <taxon>Metazoa</taxon>
        <taxon>Spiralia</taxon>
        <taxon>Gnathifera</taxon>
        <taxon>Rotifera</taxon>
        <taxon>Eurotatoria</taxon>
        <taxon>Bdelloidea</taxon>
        <taxon>Adinetida</taxon>
        <taxon>Adinetidae</taxon>
        <taxon>Adineta</taxon>
    </lineage>
</organism>
<reference evidence="1" key="1">
    <citation type="submission" date="2021-02" db="EMBL/GenBank/DDBJ databases">
        <authorList>
            <person name="Nowell W R."/>
        </authorList>
    </citation>
    <scope>NUCLEOTIDE SEQUENCE</scope>
</reference>
<evidence type="ECO:0000313" key="1">
    <source>
        <dbReference type="EMBL" id="CAF0860546.1"/>
    </source>
</evidence>
<dbReference type="EMBL" id="CAJNOR010000266">
    <property type="protein sequence ID" value="CAF0860546.1"/>
    <property type="molecule type" value="Genomic_DNA"/>
</dbReference>
<dbReference type="Proteomes" id="UP000663828">
    <property type="component" value="Unassembled WGS sequence"/>
</dbReference>
<dbReference type="AlphaFoldDB" id="A0A813WNA4"/>